<reference evidence="1" key="2">
    <citation type="submission" date="2020-09" db="EMBL/GenBank/DDBJ databases">
        <authorList>
            <person name="Sun Q."/>
            <person name="Kim S."/>
        </authorList>
    </citation>
    <scope>NUCLEOTIDE SEQUENCE</scope>
    <source>
        <strain evidence="1">KCTC 32020</strain>
    </source>
</reference>
<evidence type="ECO:0008006" key="3">
    <source>
        <dbReference type="Google" id="ProtNLM"/>
    </source>
</evidence>
<dbReference type="OrthoDB" id="9804312at2"/>
<dbReference type="EMBL" id="BNCF01000003">
    <property type="protein sequence ID" value="GHE28524.1"/>
    <property type="molecule type" value="Genomic_DNA"/>
</dbReference>
<accession>A0A919DAU8</accession>
<dbReference type="Gene3D" id="3.40.50.150">
    <property type="entry name" value="Vaccinia Virus protein VP39"/>
    <property type="match status" value="1"/>
</dbReference>
<organism evidence="1 2">
    <name type="scientific">Vulcaniibacterium thermophilum</name>
    <dbReference type="NCBI Taxonomy" id="1169913"/>
    <lineage>
        <taxon>Bacteria</taxon>
        <taxon>Pseudomonadati</taxon>
        <taxon>Pseudomonadota</taxon>
        <taxon>Gammaproteobacteria</taxon>
        <taxon>Lysobacterales</taxon>
        <taxon>Lysobacteraceae</taxon>
        <taxon>Vulcaniibacterium</taxon>
    </lineage>
</organism>
<protein>
    <recommendedName>
        <fullName evidence="3">Methyltransferase domain-containing protein</fullName>
    </recommendedName>
</protein>
<proteinExistence type="predicted"/>
<dbReference type="CDD" id="cd02440">
    <property type="entry name" value="AdoMet_MTases"/>
    <property type="match status" value="1"/>
</dbReference>
<dbReference type="Pfam" id="PF13489">
    <property type="entry name" value="Methyltransf_23"/>
    <property type="match status" value="1"/>
</dbReference>
<sequence>MEHPLDIATAHTLGFLRALRAAPARVLEIGCGGGEVAAALAREGYDVTGLDSDGPALARASARGVRTIEAAWPAVLSGRFHLVAFTRSLHYLPDPHAALAAAARHAETDGVLAAEDFAFADAEPAAVRWLAEAARALLGDMPPPGFLGALLAATDPVDAWRAHAAEHRIHPFAVMHDAFRVHVDAVHMQDAPYLYRYLLPHLPPDAHGAALAVGLFDAEARAIAAGRFAAVGRRLWGRVRSDAA</sequence>
<comment type="caution">
    <text evidence="1">The sequence shown here is derived from an EMBL/GenBank/DDBJ whole genome shotgun (WGS) entry which is preliminary data.</text>
</comment>
<gene>
    <name evidence="1" type="ORF">GCM10007167_07620</name>
</gene>
<dbReference type="AlphaFoldDB" id="A0A919DAU8"/>
<dbReference type="InterPro" id="IPR029063">
    <property type="entry name" value="SAM-dependent_MTases_sf"/>
</dbReference>
<dbReference type="Proteomes" id="UP000636453">
    <property type="component" value="Unassembled WGS sequence"/>
</dbReference>
<evidence type="ECO:0000313" key="2">
    <source>
        <dbReference type="Proteomes" id="UP000636453"/>
    </source>
</evidence>
<dbReference type="RefSeq" id="WP_146474014.1">
    <property type="nucleotide sequence ID" value="NZ_BNCF01000003.1"/>
</dbReference>
<dbReference type="SUPFAM" id="SSF53335">
    <property type="entry name" value="S-adenosyl-L-methionine-dependent methyltransferases"/>
    <property type="match status" value="1"/>
</dbReference>
<keyword evidence="2" id="KW-1185">Reference proteome</keyword>
<evidence type="ECO:0000313" key="1">
    <source>
        <dbReference type="EMBL" id="GHE28524.1"/>
    </source>
</evidence>
<reference evidence="1" key="1">
    <citation type="journal article" date="2014" name="Int. J. Syst. Evol. Microbiol.">
        <title>Complete genome sequence of Corynebacterium casei LMG S-19264T (=DSM 44701T), isolated from a smear-ripened cheese.</title>
        <authorList>
            <consortium name="US DOE Joint Genome Institute (JGI-PGF)"/>
            <person name="Walter F."/>
            <person name="Albersmeier A."/>
            <person name="Kalinowski J."/>
            <person name="Ruckert C."/>
        </authorList>
    </citation>
    <scope>NUCLEOTIDE SEQUENCE</scope>
    <source>
        <strain evidence="1">KCTC 32020</strain>
    </source>
</reference>
<name>A0A919DAU8_9GAMM</name>
<dbReference type="PANTHER" id="PTHR43861">
    <property type="entry name" value="TRANS-ACONITATE 2-METHYLTRANSFERASE-RELATED"/>
    <property type="match status" value="1"/>
</dbReference>